<evidence type="ECO:0000256" key="3">
    <source>
        <dbReference type="ARBA" id="ARBA00022676"/>
    </source>
</evidence>
<evidence type="ECO:0000256" key="5">
    <source>
        <dbReference type="ARBA" id="ARBA00047475"/>
    </source>
</evidence>
<evidence type="ECO:0000313" key="9">
    <source>
        <dbReference type="Proteomes" id="UP000095281"/>
    </source>
</evidence>
<feature type="domain" description="RGS" evidence="8">
    <location>
        <begin position="47"/>
        <end position="167"/>
    </location>
</feature>
<dbReference type="Pfam" id="PF00201">
    <property type="entry name" value="UDPGT"/>
    <property type="match status" value="1"/>
</dbReference>
<protein>
    <recommendedName>
        <fullName evidence="2">glucuronosyltransferase</fullName>
        <ecNumber evidence="2">2.4.1.17</ecNumber>
    </recommendedName>
</protein>
<feature type="chain" id="PRO_5009315606" description="glucuronosyltransferase" evidence="7">
    <location>
        <begin position="22"/>
        <end position="547"/>
    </location>
</feature>
<dbReference type="EC" id="2.4.1.17" evidence="2"/>
<dbReference type="Proteomes" id="UP000095281">
    <property type="component" value="Unplaced"/>
</dbReference>
<keyword evidence="6" id="KW-0175">Coiled coil</keyword>
<comment type="similarity">
    <text evidence="1">Belongs to the UDP-glycosyltransferase family.</text>
</comment>
<dbReference type="PANTHER" id="PTHR48043">
    <property type="entry name" value="EG:EG0003.4 PROTEIN-RELATED"/>
    <property type="match status" value="1"/>
</dbReference>
<sequence>MYLKLILLIFVFLIFIDCLEGTGGIKQKEKRREQKLKRKIQNSIKNFKKFVRFEKDEIKKNEGIENFENVEEIRTSSSPSKGKEHIKQKKKVLYIGDNFFFSHIQFNDMLLYENPKSERSVTSRVFNVINMPIDSTRFDENQPLPEQIMKYRFSNKFRHVGIYQEVITNAEVYIDKKKVRILDWLLDQNYDFGVAEFEVMAGSFAVFHALGIKKTFNVANTVFFPKYLQLLDIDGEPIDFEKYIVPEFYSVEPGDWDENNGICNQNSNRYRENLENHKQINQTLMEEYELSYKIYEELYNKCVNDNEIKKPLPIGILFKNINFHFINQNIHGVFETFPKLENIMYIGGLVVEEQGKLIQKKVKRDKPPCVVYVSFGSRKVTDISNIFGEGVIKQMIAEFQKYNKCIFKARLEERFSPKSNRNTVLTEGSTMQQNILVKSNTKLFISHCGVNGLNESMYAGIPLICIPWGEDQPYNGSLAEHKGIGILVKPDNNFGHAFKEALNNILNKNYDSYQNAINKIRKEIHNNLNQGGFIKNKFIEKIAEIIN</sequence>
<dbReference type="PANTHER" id="PTHR48043:SF145">
    <property type="entry name" value="FI06409P-RELATED"/>
    <property type="match status" value="1"/>
</dbReference>
<dbReference type="WBParaSite" id="MhA1_Contig178.frz3.gene6">
    <property type="protein sequence ID" value="MhA1_Contig178.frz3.gene6"/>
    <property type="gene ID" value="MhA1_Contig178.frz3.gene6"/>
</dbReference>
<dbReference type="AlphaFoldDB" id="A0A1I8BAR8"/>
<keyword evidence="7" id="KW-0732">Signal</keyword>
<keyword evidence="4" id="KW-0808">Transferase</keyword>
<organism evidence="9 10">
    <name type="scientific">Meloidogyne hapla</name>
    <name type="common">Root-knot nematode worm</name>
    <dbReference type="NCBI Taxonomy" id="6305"/>
    <lineage>
        <taxon>Eukaryota</taxon>
        <taxon>Metazoa</taxon>
        <taxon>Ecdysozoa</taxon>
        <taxon>Nematoda</taxon>
        <taxon>Chromadorea</taxon>
        <taxon>Rhabditida</taxon>
        <taxon>Tylenchina</taxon>
        <taxon>Tylenchomorpha</taxon>
        <taxon>Tylenchoidea</taxon>
        <taxon>Meloidogynidae</taxon>
        <taxon>Meloidogyninae</taxon>
        <taxon>Meloidogyne</taxon>
    </lineage>
</organism>
<comment type="catalytic activity">
    <reaction evidence="5">
        <text>glucuronate acceptor + UDP-alpha-D-glucuronate = acceptor beta-D-glucuronoside + UDP + H(+)</text>
        <dbReference type="Rhea" id="RHEA:21032"/>
        <dbReference type="ChEBI" id="CHEBI:15378"/>
        <dbReference type="ChEBI" id="CHEBI:58052"/>
        <dbReference type="ChEBI" id="CHEBI:58223"/>
        <dbReference type="ChEBI" id="CHEBI:132367"/>
        <dbReference type="ChEBI" id="CHEBI:132368"/>
        <dbReference type="EC" id="2.4.1.17"/>
    </reaction>
</comment>
<name>A0A1I8BAR8_MELHA</name>
<feature type="coiled-coil region" evidence="6">
    <location>
        <begin position="503"/>
        <end position="530"/>
    </location>
</feature>
<keyword evidence="9" id="KW-1185">Reference proteome</keyword>
<proteinExistence type="inferred from homology"/>
<keyword evidence="3" id="KW-0328">Glycosyltransferase</keyword>
<evidence type="ECO:0000256" key="4">
    <source>
        <dbReference type="ARBA" id="ARBA00022679"/>
    </source>
</evidence>
<reference evidence="10" key="1">
    <citation type="submission" date="2016-11" db="UniProtKB">
        <authorList>
            <consortium name="WormBaseParasite"/>
        </authorList>
    </citation>
    <scope>IDENTIFICATION</scope>
</reference>
<dbReference type="InterPro" id="IPR050271">
    <property type="entry name" value="UDP-glycosyltransferase"/>
</dbReference>
<evidence type="ECO:0000259" key="8">
    <source>
        <dbReference type="PROSITE" id="PS50132"/>
    </source>
</evidence>
<feature type="signal peptide" evidence="7">
    <location>
        <begin position="1"/>
        <end position="21"/>
    </location>
</feature>
<evidence type="ECO:0000256" key="1">
    <source>
        <dbReference type="ARBA" id="ARBA00009995"/>
    </source>
</evidence>
<dbReference type="Gene3D" id="3.40.50.2000">
    <property type="entry name" value="Glycogen Phosphorylase B"/>
    <property type="match status" value="1"/>
</dbReference>
<evidence type="ECO:0000256" key="2">
    <source>
        <dbReference type="ARBA" id="ARBA00012544"/>
    </source>
</evidence>
<evidence type="ECO:0000256" key="7">
    <source>
        <dbReference type="SAM" id="SignalP"/>
    </source>
</evidence>
<dbReference type="InterPro" id="IPR016137">
    <property type="entry name" value="RGS"/>
</dbReference>
<evidence type="ECO:0000313" key="10">
    <source>
        <dbReference type="WBParaSite" id="MhA1_Contig178.frz3.gene6"/>
    </source>
</evidence>
<dbReference type="PROSITE" id="PS50132">
    <property type="entry name" value="RGS"/>
    <property type="match status" value="1"/>
</dbReference>
<evidence type="ECO:0000256" key="6">
    <source>
        <dbReference type="SAM" id="Coils"/>
    </source>
</evidence>
<dbReference type="GO" id="GO:0015020">
    <property type="term" value="F:glucuronosyltransferase activity"/>
    <property type="evidence" value="ECO:0007669"/>
    <property type="project" value="UniProtKB-EC"/>
</dbReference>
<dbReference type="InterPro" id="IPR002213">
    <property type="entry name" value="UDP_glucos_trans"/>
</dbReference>
<dbReference type="SUPFAM" id="SSF53756">
    <property type="entry name" value="UDP-Glycosyltransferase/glycogen phosphorylase"/>
    <property type="match status" value="1"/>
</dbReference>
<accession>A0A1I8BAR8</accession>